<protein>
    <submittedName>
        <fullName evidence="7">Putative sulfate transporter</fullName>
    </submittedName>
</protein>
<feature type="transmembrane region" description="Helical" evidence="5">
    <location>
        <begin position="80"/>
        <end position="100"/>
    </location>
</feature>
<evidence type="ECO:0000313" key="8">
    <source>
        <dbReference type="Proteomes" id="UP000237968"/>
    </source>
</evidence>
<dbReference type="InterPro" id="IPR011547">
    <property type="entry name" value="SLC26A/SulP_dom"/>
</dbReference>
<reference evidence="7 8" key="1">
    <citation type="submission" date="2018-03" db="EMBL/GenBank/DDBJ databases">
        <title>Draft Genome Sequences of the Obligatory Marine Myxobacteria Enhygromyxa salina SWB005.</title>
        <authorList>
            <person name="Poehlein A."/>
            <person name="Moghaddam J.A."/>
            <person name="Harms H."/>
            <person name="Alanjari M."/>
            <person name="Koenig G.M."/>
            <person name="Daniel R."/>
            <person name="Schaeberle T.F."/>
        </authorList>
    </citation>
    <scope>NUCLEOTIDE SEQUENCE [LARGE SCALE GENOMIC DNA]</scope>
    <source>
        <strain evidence="7 8">SWB005</strain>
    </source>
</reference>
<feature type="transmembrane region" description="Helical" evidence="5">
    <location>
        <begin position="57"/>
        <end position="73"/>
    </location>
</feature>
<keyword evidence="2 5" id="KW-0812">Transmembrane</keyword>
<feature type="transmembrane region" description="Helical" evidence="5">
    <location>
        <begin position="394"/>
        <end position="425"/>
    </location>
</feature>
<evidence type="ECO:0000259" key="6">
    <source>
        <dbReference type="PROSITE" id="PS50801"/>
    </source>
</evidence>
<evidence type="ECO:0000256" key="5">
    <source>
        <dbReference type="SAM" id="Phobius"/>
    </source>
</evidence>
<evidence type="ECO:0000256" key="3">
    <source>
        <dbReference type="ARBA" id="ARBA00022989"/>
    </source>
</evidence>
<feature type="transmembrane region" description="Helical" evidence="5">
    <location>
        <begin position="106"/>
        <end position="127"/>
    </location>
</feature>
<keyword evidence="8" id="KW-1185">Reference proteome</keyword>
<dbReference type="CDD" id="cd07042">
    <property type="entry name" value="STAS_SulP_like_sulfate_transporter"/>
    <property type="match status" value="1"/>
</dbReference>
<organism evidence="7 8">
    <name type="scientific">Enhygromyxa salina</name>
    <dbReference type="NCBI Taxonomy" id="215803"/>
    <lineage>
        <taxon>Bacteria</taxon>
        <taxon>Pseudomonadati</taxon>
        <taxon>Myxococcota</taxon>
        <taxon>Polyangia</taxon>
        <taxon>Nannocystales</taxon>
        <taxon>Nannocystaceae</taxon>
        <taxon>Enhygromyxa</taxon>
    </lineage>
</organism>
<feature type="transmembrane region" description="Helical" evidence="5">
    <location>
        <begin position="255"/>
        <end position="276"/>
    </location>
</feature>
<feature type="transmembrane region" description="Helical" evidence="5">
    <location>
        <begin position="337"/>
        <end position="358"/>
    </location>
</feature>
<dbReference type="EMBL" id="PVNK01000137">
    <property type="protein sequence ID" value="PRQ00608.1"/>
    <property type="molecule type" value="Genomic_DNA"/>
</dbReference>
<dbReference type="OrthoDB" id="9769739at2"/>
<comment type="caution">
    <text evidence="7">The sequence shown here is derived from an EMBL/GenBank/DDBJ whole genome shotgun (WGS) entry which is preliminary data.</text>
</comment>
<evidence type="ECO:0000256" key="4">
    <source>
        <dbReference type="ARBA" id="ARBA00023136"/>
    </source>
</evidence>
<name>A0A2S9Y680_9BACT</name>
<dbReference type="InterPro" id="IPR036513">
    <property type="entry name" value="STAS_dom_sf"/>
</dbReference>
<dbReference type="AlphaFoldDB" id="A0A2S9Y680"/>
<dbReference type="Pfam" id="PF00916">
    <property type="entry name" value="Sulfate_transp"/>
    <property type="match status" value="1"/>
</dbReference>
<gene>
    <name evidence="7" type="ORF">ENSA5_27890</name>
</gene>
<dbReference type="Proteomes" id="UP000237968">
    <property type="component" value="Unassembled WGS sequence"/>
</dbReference>
<dbReference type="PANTHER" id="PTHR11814">
    <property type="entry name" value="SULFATE TRANSPORTER"/>
    <property type="match status" value="1"/>
</dbReference>
<dbReference type="GO" id="GO:0055085">
    <property type="term" value="P:transmembrane transport"/>
    <property type="evidence" value="ECO:0007669"/>
    <property type="project" value="InterPro"/>
</dbReference>
<evidence type="ECO:0000256" key="2">
    <source>
        <dbReference type="ARBA" id="ARBA00022692"/>
    </source>
</evidence>
<dbReference type="GO" id="GO:0016020">
    <property type="term" value="C:membrane"/>
    <property type="evidence" value="ECO:0007669"/>
    <property type="project" value="UniProtKB-SubCell"/>
</dbReference>
<dbReference type="InterPro" id="IPR002645">
    <property type="entry name" value="STAS_dom"/>
</dbReference>
<feature type="transmembrane region" description="Helical" evidence="5">
    <location>
        <begin position="139"/>
        <end position="157"/>
    </location>
</feature>
<dbReference type="Gene3D" id="3.30.750.24">
    <property type="entry name" value="STAS domain"/>
    <property type="match status" value="1"/>
</dbReference>
<feature type="transmembrane region" description="Helical" evidence="5">
    <location>
        <begin position="215"/>
        <end position="235"/>
    </location>
</feature>
<proteinExistence type="predicted"/>
<feature type="transmembrane region" description="Helical" evidence="5">
    <location>
        <begin position="364"/>
        <end position="382"/>
    </location>
</feature>
<dbReference type="NCBIfam" id="TIGR00815">
    <property type="entry name" value="sulP"/>
    <property type="match status" value="1"/>
</dbReference>
<dbReference type="RefSeq" id="WP_106392178.1">
    <property type="nucleotide sequence ID" value="NZ_PVNK01000137.1"/>
</dbReference>
<sequence length="571" mass="59440">MSALTGGRLRSWLPILTWLPSYRRADLPADARAGLTTAIMLIPQAMAYAMLAGLPPIHGLYAATVPLLAYAVFGSSRQLAVGPVAMDSLLVAVGVGAIATAGSPSYVASAILLAAMVGLTQLAMGLARLGFLVNFLSRPVISGFTSAAALIIGLSQLKHLLGIDLTGSSRVHEVVYEAGRRIAETSLPTLGIGVASVASLVVLKRLRPEFPRALAVVFVGTLLVWSLGLDARGVAIVGEVPRGLPRPALPVFDLAAMRALAPTALAIAFVSFLEAVSVGKAVVAKHAEPGAPRIDANRELTGLGAANLLGSLFGGYAVAGGFSRTAVNAQAGARTQVAGLITAGVVVLTLVLLTPLFYYLPKAVLAAIIMTAVFGLIDLAMIRKLWTLERTELALLILTFAGTLALGIVEGIAIGVGASVVWFAARQARPHAVVLGRMPGTTDYRDVSRCPEAVATAGVIVLRVDAQLYFGNVEFLERTIEGLLDEAPDTRAIVIDAKAINRLDSSADTALGNIDETLAARGVTLHFAGVKGPVRDMMARSGLSERLGEGRQWATVHEAVTGISGQREQPA</sequence>
<evidence type="ECO:0000313" key="7">
    <source>
        <dbReference type="EMBL" id="PRQ00608.1"/>
    </source>
</evidence>
<dbReference type="Pfam" id="PF01740">
    <property type="entry name" value="STAS"/>
    <property type="match status" value="1"/>
</dbReference>
<dbReference type="PROSITE" id="PS50801">
    <property type="entry name" value="STAS"/>
    <property type="match status" value="1"/>
</dbReference>
<feature type="domain" description="STAS" evidence="6">
    <location>
        <begin position="449"/>
        <end position="563"/>
    </location>
</feature>
<comment type="subcellular location">
    <subcellularLocation>
        <location evidence="1">Membrane</location>
        <topology evidence="1">Multi-pass membrane protein</topology>
    </subcellularLocation>
</comment>
<feature type="transmembrane region" description="Helical" evidence="5">
    <location>
        <begin position="185"/>
        <end position="203"/>
    </location>
</feature>
<dbReference type="SUPFAM" id="SSF52091">
    <property type="entry name" value="SpoIIaa-like"/>
    <property type="match status" value="1"/>
</dbReference>
<keyword evidence="3 5" id="KW-1133">Transmembrane helix</keyword>
<accession>A0A2S9Y680</accession>
<dbReference type="InterPro" id="IPR001902">
    <property type="entry name" value="SLC26A/SulP_fam"/>
</dbReference>
<evidence type="ECO:0000256" key="1">
    <source>
        <dbReference type="ARBA" id="ARBA00004141"/>
    </source>
</evidence>
<keyword evidence="4 5" id="KW-0472">Membrane</keyword>